<evidence type="ECO:0000256" key="1">
    <source>
        <dbReference type="SAM" id="MobiDB-lite"/>
    </source>
</evidence>
<dbReference type="Proteomes" id="UP001153069">
    <property type="component" value="Unassembled WGS sequence"/>
</dbReference>
<feature type="compositionally biased region" description="Polar residues" evidence="1">
    <location>
        <begin position="338"/>
        <end position="347"/>
    </location>
</feature>
<accession>A0A9N8HSD8</accession>
<feature type="region of interest" description="Disordered" evidence="1">
    <location>
        <begin position="336"/>
        <end position="382"/>
    </location>
</feature>
<feature type="compositionally biased region" description="Low complexity" evidence="1">
    <location>
        <begin position="348"/>
        <end position="358"/>
    </location>
</feature>
<evidence type="ECO:0000313" key="2">
    <source>
        <dbReference type="EMBL" id="CAB9521038.1"/>
    </source>
</evidence>
<sequence length="382" mass="42347">MNPATNFAYTPMIEQQYDLLSDYAKMTPHMVGESNYFYNRYIQEPYVRDNMTLVYSLLKANTEESLGNKCLETYETFDPYQQGGPLMLILILHRIQDSSESAILRVLGSLKKLKIRDLEGESVETAVTLIKTATDLLTSNGREGKSFIPDDYTETVLDIFQSSSNSQFNKTFKDVKDAALAESDRTSKLPVYPSISELCDQAANMYNRLARQPDGWVKSSKKKASGFQAQANTNSRGGGGPPLKGWNCGSPDHMIPKCPKPKDESLIAKARNAFLDAKKKSGNSSKDKHSRLTKMSEDVKPLIQNKHGQFVLNQKVWKEMQTDRAMMGVICDHYRNSAGGSQTHEGASSSPPTDDTSSGHADQSASAQTDPLQAEQSPSMMP</sequence>
<keyword evidence="3" id="KW-1185">Reference proteome</keyword>
<feature type="region of interest" description="Disordered" evidence="1">
    <location>
        <begin position="275"/>
        <end position="298"/>
    </location>
</feature>
<evidence type="ECO:0000313" key="3">
    <source>
        <dbReference type="Proteomes" id="UP001153069"/>
    </source>
</evidence>
<proteinExistence type="predicted"/>
<dbReference type="OrthoDB" id="56620at2759"/>
<dbReference type="AlphaFoldDB" id="A0A9N8HSD8"/>
<gene>
    <name evidence="2" type="ORF">SEMRO_1158_G247420.1</name>
</gene>
<name>A0A9N8HSD8_9STRA</name>
<protein>
    <submittedName>
        <fullName evidence="2">Uncharacterized protein</fullName>
    </submittedName>
</protein>
<feature type="compositionally biased region" description="Polar residues" evidence="1">
    <location>
        <begin position="359"/>
        <end position="382"/>
    </location>
</feature>
<reference evidence="2" key="1">
    <citation type="submission" date="2020-06" db="EMBL/GenBank/DDBJ databases">
        <authorList>
            <consortium name="Plant Systems Biology data submission"/>
        </authorList>
    </citation>
    <scope>NUCLEOTIDE SEQUENCE</scope>
    <source>
        <strain evidence="2">D6</strain>
    </source>
</reference>
<organism evidence="2 3">
    <name type="scientific">Seminavis robusta</name>
    <dbReference type="NCBI Taxonomy" id="568900"/>
    <lineage>
        <taxon>Eukaryota</taxon>
        <taxon>Sar</taxon>
        <taxon>Stramenopiles</taxon>
        <taxon>Ochrophyta</taxon>
        <taxon>Bacillariophyta</taxon>
        <taxon>Bacillariophyceae</taxon>
        <taxon>Bacillariophycidae</taxon>
        <taxon>Naviculales</taxon>
        <taxon>Naviculaceae</taxon>
        <taxon>Seminavis</taxon>
    </lineage>
</organism>
<comment type="caution">
    <text evidence="2">The sequence shown here is derived from an EMBL/GenBank/DDBJ whole genome shotgun (WGS) entry which is preliminary data.</text>
</comment>
<dbReference type="EMBL" id="CAICTM010001156">
    <property type="protein sequence ID" value="CAB9521038.1"/>
    <property type="molecule type" value="Genomic_DNA"/>
</dbReference>